<gene>
    <name evidence="7" type="ORF">SAMN05216552_101496</name>
</gene>
<dbReference type="SUPFAM" id="SSF81296">
    <property type="entry name" value="E set domains"/>
    <property type="match status" value="1"/>
</dbReference>
<reference evidence="8" key="1">
    <citation type="submission" date="2016-10" db="EMBL/GenBank/DDBJ databases">
        <authorList>
            <person name="Varghese N."/>
            <person name="Submissions S."/>
        </authorList>
    </citation>
    <scope>NUCLEOTIDE SEQUENCE [LARGE SCALE GENOMIC DNA]</scope>
    <source>
        <strain evidence="8">CGMCC 1.11014</strain>
    </source>
</reference>
<dbReference type="Gene3D" id="2.60.40.1220">
    <property type="match status" value="1"/>
</dbReference>
<dbReference type="GO" id="GO:0005886">
    <property type="term" value="C:plasma membrane"/>
    <property type="evidence" value="ECO:0007669"/>
    <property type="project" value="TreeGrafter"/>
</dbReference>
<dbReference type="GO" id="GO:0006825">
    <property type="term" value="P:copper ion transport"/>
    <property type="evidence" value="ECO:0007669"/>
    <property type="project" value="InterPro"/>
</dbReference>
<evidence type="ECO:0000313" key="8">
    <source>
        <dbReference type="Proteomes" id="UP000199391"/>
    </source>
</evidence>
<evidence type="ECO:0000256" key="2">
    <source>
        <dbReference type="ARBA" id="ARBA00022723"/>
    </source>
</evidence>
<protein>
    <recommendedName>
        <fullName evidence="6">CopC domain-containing protein</fullName>
    </recommendedName>
</protein>
<dbReference type="AlphaFoldDB" id="A0A1I7K2F4"/>
<dbReference type="Pfam" id="PF04234">
    <property type="entry name" value="CopC"/>
    <property type="match status" value="1"/>
</dbReference>
<dbReference type="PANTHER" id="PTHR34820:SF4">
    <property type="entry name" value="INNER MEMBRANE PROTEIN YEBZ"/>
    <property type="match status" value="1"/>
</dbReference>
<dbReference type="GO" id="GO:0005507">
    <property type="term" value="F:copper ion binding"/>
    <property type="evidence" value="ECO:0007669"/>
    <property type="project" value="InterPro"/>
</dbReference>
<dbReference type="RefSeq" id="WP_229490361.1">
    <property type="nucleotide sequence ID" value="NZ_FPBO01000014.1"/>
</dbReference>
<dbReference type="GO" id="GO:0042597">
    <property type="term" value="C:periplasmic space"/>
    <property type="evidence" value="ECO:0007669"/>
    <property type="project" value="InterPro"/>
</dbReference>
<feature type="signal peptide" evidence="5">
    <location>
        <begin position="1"/>
        <end position="20"/>
    </location>
</feature>
<evidence type="ECO:0000256" key="4">
    <source>
        <dbReference type="ARBA" id="ARBA00023008"/>
    </source>
</evidence>
<dbReference type="InterPro" id="IPR014756">
    <property type="entry name" value="Ig_E-set"/>
</dbReference>
<sequence length="123" mass="12685">MMKRLHTLSLAAMLAAGALASPLAAAHAALKNSNPAANAVLEQAPREIVLTFNEKVEPAFSSIAVLEAGGKDIAAGKAQVDAANPLLMKLELPALAAGAYSVRWVAVGPDGHRRTGQFGFTVK</sequence>
<evidence type="ECO:0000256" key="3">
    <source>
        <dbReference type="ARBA" id="ARBA00022729"/>
    </source>
</evidence>
<keyword evidence="2" id="KW-0479">Metal-binding</keyword>
<dbReference type="InterPro" id="IPR007348">
    <property type="entry name" value="CopC_dom"/>
</dbReference>
<feature type="domain" description="CopC" evidence="6">
    <location>
        <begin position="27"/>
        <end position="122"/>
    </location>
</feature>
<proteinExistence type="predicted"/>
<accession>A0A1I7K2F4</accession>
<dbReference type="Proteomes" id="UP000199391">
    <property type="component" value="Unassembled WGS sequence"/>
</dbReference>
<evidence type="ECO:0000256" key="5">
    <source>
        <dbReference type="SAM" id="SignalP"/>
    </source>
</evidence>
<keyword evidence="3 5" id="KW-0732">Signal</keyword>
<name>A0A1I7K2F4_9BURK</name>
<dbReference type="GO" id="GO:0030313">
    <property type="term" value="C:cell envelope"/>
    <property type="evidence" value="ECO:0007669"/>
    <property type="project" value="UniProtKB-SubCell"/>
</dbReference>
<comment type="subcellular location">
    <subcellularLocation>
        <location evidence="1">Cell envelope</location>
    </subcellularLocation>
</comment>
<dbReference type="GO" id="GO:0046688">
    <property type="term" value="P:response to copper ion"/>
    <property type="evidence" value="ECO:0007669"/>
    <property type="project" value="InterPro"/>
</dbReference>
<evidence type="ECO:0000313" key="7">
    <source>
        <dbReference type="EMBL" id="SFU91535.1"/>
    </source>
</evidence>
<dbReference type="STRING" id="1035707.SAMN05216552_101496"/>
<evidence type="ECO:0000259" key="6">
    <source>
        <dbReference type="Pfam" id="PF04234"/>
    </source>
</evidence>
<evidence type="ECO:0000256" key="1">
    <source>
        <dbReference type="ARBA" id="ARBA00004196"/>
    </source>
</evidence>
<dbReference type="InterPro" id="IPR032694">
    <property type="entry name" value="CopC/D"/>
</dbReference>
<dbReference type="InterPro" id="IPR014755">
    <property type="entry name" value="Cu-Rt/internalin_Ig-like"/>
</dbReference>
<feature type="chain" id="PRO_5011573482" description="CopC domain-containing protein" evidence="5">
    <location>
        <begin position="21"/>
        <end position="123"/>
    </location>
</feature>
<dbReference type="EMBL" id="FPBO01000014">
    <property type="protein sequence ID" value="SFU91535.1"/>
    <property type="molecule type" value="Genomic_DNA"/>
</dbReference>
<dbReference type="PANTHER" id="PTHR34820">
    <property type="entry name" value="INNER MEMBRANE PROTEIN YEBZ"/>
    <property type="match status" value="1"/>
</dbReference>
<organism evidence="7 8">
    <name type="scientific">Pseudoduganella namucuonensis</name>
    <dbReference type="NCBI Taxonomy" id="1035707"/>
    <lineage>
        <taxon>Bacteria</taxon>
        <taxon>Pseudomonadati</taxon>
        <taxon>Pseudomonadota</taxon>
        <taxon>Betaproteobacteria</taxon>
        <taxon>Burkholderiales</taxon>
        <taxon>Oxalobacteraceae</taxon>
        <taxon>Telluria group</taxon>
        <taxon>Pseudoduganella</taxon>
    </lineage>
</organism>
<keyword evidence="8" id="KW-1185">Reference proteome</keyword>
<keyword evidence="4" id="KW-0186">Copper</keyword>